<evidence type="ECO:0000313" key="8">
    <source>
        <dbReference type="Proteomes" id="UP000295500"/>
    </source>
</evidence>
<evidence type="ECO:0000256" key="2">
    <source>
        <dbReference type="ARBA" id="ARBA00010199"/>
    </source>
</evidence>
<dbReference type="InterPro" id="IPR050222">
    <property type="entry name" value="MATE_MdtK"/>
</dbReference>
<keyword evidence="4" id="KW-0813">Transport</keyword>
<feature type="transmembrane region" description="Helical" evidence="6">
    <location>
        <begin position="12"/>
        <end position="34"/>
    </location>
</feature>
<dbReference type="OrthoDB" id="305360at2"/>
<protein>
    <recommendedName>
        <fullName evidence="3">Probable multidrug resistance protein NorM</fullName>
    </recommendedName>
    <alternativeName>
        <fullName evidence="5">Multidrug-efflux transporter</fullName>
    </alternativeName>
</protein>
<dbReference type="GO" id="GO:0042910">
    <property type="term" value="F:xenobiotic transmembrane transporter activity"/>
    <property type="evidence" value="ECO:0007669"/>
    <property type="project" value="InterPro"/>
</dbReference>
<feature type="transmembrane region" description="Helical" evidence="6">
    <location>
        <begin position="157"/>
        <end position="175"/>
    </location>
</feature>
<keyword evidence="6" id="KW-0812">Transmembrane</keyword>
<comment type="function">
    <text evidence="1">Multidrug efflux pump.</text>
</comment>
<name>A0A4R6Q7G8_9FIRM</name>
<evidence type="ECO:0000313" key="7">
    <source>
        <dbReference type="EMBL" id="TDP58458.1"/>
    </source>
</evidence>
<sequence length="240" mass="25837">MKKQFARYVSLNIIGMLGVSCYILVDTFLVSQVMGADGLAALNFAIAFFSIMSAVGLMTGIGGGTDYAVTKESGEPPEQNKALAHSLALGAMAAGVLVCIGLFLTEPLSRVLGASGRILPMTEVYLKTFLCFSPAFILNNIMLAFVRNDGEPRLSMIAMVVSSLSNILLDYVFMYPLALGMFGAALATCFSPVISLAILSRHYFSGKQNFRLIRCNLSLKRMLRIVGLGFSSMVETIESP</sequence>
<organism evidence="7 8">
    <name type="scientific">Aminicella lysinilytica</name>
    <dbReference type="NCBI Taxonomy" id="433323"/>
    <lineage>
        <taxon>Bacteria</taxon>
        <taxon>Bacillati</taxon>
        <taxon>Bacillota</taxon>
        <taxon>Clostridia</taxon>
        <taxon>Peptostreptococcales</taxon>
        <taxon>Anaerovoracaceae</taxon>
        <taxon>Aminicella</taxon>
    </lineage>
</organism>
<evidence type="ECO:0000256" key="3">
    <source>
        <dbReference type="ARBA" id="ARBA00020268"/>
    </source>
</evidence>
<dbReference type="AlphaFoldDB" id="A0A4R6Q7G8"/>
<feature type="transmembrane region" description="Helical" evidence="6">
    <location>
        <begin position="40"/>
        <end position="61"/>
    </location>
</feature>
<keyword evidence="6" id="KW-1133">Transmembrane helix</keyword>
<dbReference type="PANTHER" id="PTHR43298">
    <property type="entry name" value="MULTIDRUG RESISTANCE PROTEIN NORM-RELATED"/>
    <property type="match status" value="1"/>
</dbReference>
<reference evidence="7 8" key="1">
    <citation type="submission" date="2019-03" db="EMBL/GenBank/DDBJ databases">
        <title>Genomic Encyclopedia of Type Strains, Phase IV (KMG-IV): sequencing the most valuable type-strain genomes for metagenomic binning, comparative biology and taxonomic classification.</title>
        <authorList>
            <person name="Goeker M."/>
        </authorList>
    </citation>
    <scope>NUCLEOTIDE SEQUENCE [LARGE SCALE GENOMIC DNA]</scope>
    <source>
        <strain evidence="7 8">DSM 28287</strain>
    </source>
</reference>
<evidence type="ECO:0000256" key="5">
    <source>
        <dbReference type="ARBA" id="ARBA00031636"/>
    </source>
</evidence>
<keyword evidence="8" id="KW-1185">Reference proteome</keyword>
<comment type="similarity">
    <text evidence="2">Belongs to the multi antimicrobial extrusion (MATE) (TC 2.A.66.1) family.</text>
</comment>
<dbReference type="EMBL" id="SNXO01000007">
    <property type="protein sequence ID" value="TDP58458.1"/>
    <property type="molecule type" value="Genomic_DNA"/>
</dbReference>
<evidence type="ECO:0000256" key="4">
    <source>
        <dbReference type="ARBA" id="ARBA00022448"/>
    </source>
</evidence>
<dbReference type="Proteomes" id="UP000295500">
    <property type="component" value="Unassembled WGS sequence"/>
</dbReference>
<evidence type="ECO:0000256" key="1">
    <source>
        <dbReference type="ARBA" id="ARBA00003408"/>
    </source>
</evidence>
<dbReference type="PANTHER" id="PTHR43298:SF2">
    <property type="entry name" value="FMN_FAD EXPORTER YEEO-RELATED"/>
    <property type="match status" value="1"/>
</dbReference>
<accession>A0A4R6Q7G8</accession>
<dbReference type="InterPro" id="IPR002528">
    <property type="entry name" value="MATE_fam"/>
</dbReference>
<proteinExistence type="inferred from homology"/>
<comment type="caution">
    <text evidence="7">The sequence shown here is derived from an EMBL/GenBank/DDBJ whole genome shotgun (WGS) entry which is preliminary data.</text>
</comment>
<feature type="transmembrane region" description="Helical" evidence="6">
    <location>
        <begin position="181"/>
        <end position="204"/>
    </location>
</feature>
<dbReference type="GO" id="GO:0005886">
    <property type="term" value="C:plasma membrane"/>
    <property type="evidence" value="ECO:0007669"/>
    <property type="project" value="TreeGrafter"/>
</dbReference>
<evidence type="ECO:0000256" key="6">
    <source>
        <dbReference type="SAM" id="Phobius"/>
    </source>
</evidence>
<gene>
    <name evidence="7" type="ORF">EV211_10757</name>
</gene>
<dbReference type="PROSITE" id="PS51257">
    <property type="entry name" value="PROKAR_LIPOPROTEIN"/>
    <property type="match status" value="1"/>
</dbReference>
<feature type="transmembrane region" description="Helical" evidence="6">
    <location>
        <begin position="82"/>
        <end position="104"/>
    </location>
</feature>
<dbReference type="Pfam" id="PF01554">
    <property type="entry name" value="MatE"/>
    <property type="match status" value="1"/>
</dbReference>
<dbReference type="RefSeq" id="WP_133527969.1">
    <property type="nucleotide sequence ID" value="NZ_SNXO01000007.1"/>
</dbReference>
<dbReference type="GO" id="GO:0015297">
    <property type="term" value="F:antiporter activity"/>
    <property type="evidence" value="ECO:0007669"/>
    <property type="project" value="InterPro"/>
</dbReference>
<feature type="transmembrane region" description="Helical" evidence="6">
    <location>
        <begin position="124"/>
        <end position="145"/>
    </location>
</feature>
<keyword evidence="6" id="KW-0472">Membrane</keyword>